<dbReference type="OrthoDB" id="7870860at2"/>
<gene>
    <name evidence="1" type="ORF">PhaeoP97_02119</name>
</gene>
<organism evidence="1 2">
    <name type="scientific">Phaeobacter porticola</name>
    <dbReference type="NCBI Taxonomy" id="1844006"/>
    <lineage>
        <taxon>Bacteria</taxon>
        <taxon>Pseudomonadati</taxon>
        <taxon>Pseudomonadota</taxon>
        <taxon>Alphaproteobacteria</taxon>
        <taxon>Rhodobacterales</taxon>
        <taxon>Roseobacteraceae</taxon>
        <taxon>Phaeobacter</taxon>
    </lineage>
</organism>
<reference evidence="2" key="1">
    <citation type="submission" date="2016-07" db="EMBL/GenBank/DDBJ databases">
        <title>Phaeobacter portensis sp. nov., a tropodithietic acid producing bacterium isolated from a German harbor.</title>
        <authorList>
            <person name="Freese H.M."/>
            <person name="Bunk B."/>
            <person name="Breider S."/>
            <person name="Brinkhoff T."/>
        </authorList>
    </citation>
    <scope>NUCLEOTIDE SEQUENCE [LARGE SCALE GENOMIC DNA]</scope>
    <source>
        <strain evidence="2">P97</strain>
    </source>
</reference>
<evidence type="ECO:0000313" key="1">
    <source>
        <dbReference type="EMBL" id="APG47519.1"/>
    </source>
</evidence>
<name>A0A1L3I5X0_9RHOB</name>
<keyword evidence="2" id="KW-1185">Reference proteome</keyword>
<dbReference type="KEGG" id="php:PhaeoP97_02119"/>
<dbReference type="STRING" id="1844006.PhaeoP97_02119"/>
<evidence type="ECO:0000313" key="2">
    <source>
        <dbReference type="Proteomes" id="UP000183859"/>
    </source>
</evidence>
<accession>A0A1L3I5X0</accession>
<dbReference type="EMBL" id="CP016364">
    <property type="protein sequence ID" value="APG47519.1"/>
    <property type="molecule type" value="Genomic_DNA"/>
</dbReference>
<sequence>MMSVQPYRKLARVASVALALSGLVGCTLQDEAAARAAVGDWVQLGETQYYFSRNNCAAGVFEIKATRISSLLTKARSIEAGLRHLNNNRAVAFQVEGLSPNMVSVQVMTLDQGRGNGIFAAGIVGKDCMLEEVSRAYLVALLDPESVLIYEPRARFMAVVDRTNRRLFYAQGGGA</sequence>
<proteinExistence type="predicted"/>
<protein>
    <submittedName>
        <fullName evidence="1">Uncharacterized protein</fullName>
    </submittedName>
</protein>
<dbReference type="AlphaFoldDB" id="A0A1L3I5X0"/>
<dbReference type="Proteomes" id="UP000183859">
    <property type="component" value="Chromosome"/>
</dbReference>